<keyword evidence="9" id="KW-1185">Reference proteome</keyword>
<dbReference type="Pfam" id="PF12832">
    <property type="entry name" value="MFS_1_like"/>
    <property type="match status" value="1"/>
</dbReference>
<evidence type="ECO:0000256" key="2">
    <source>
        <dbReference type="ARBA" id="ARBA00005241"/>
    </source>
</evidence>
<feature type="transmembrane region" description="Helical" evidence="6">
    <location>
        <begin position="385"/>
        <end position="405"/>
    </location>
</feature>
<evidence type="ECO:0000256" key="1">
    <source>
        <dbReference type="ARBA" id="ARBA00004141"/>
    </source>
</evidence>
<dbReference type="SUPFAM" id="SSF103473">
    <property type="entry name" value="MFS general substrate transporter"/>
    <property type="match status" value="1"/>
</dbReference>
<evidence type="ECO:0000313" key="8">
    <source>
        <dbReference type="EMBL" id="KAK2711237.1"/>
    </source>
</evidence>
<evidence type="ECO:0000256" key="3">
    <source>
        <dbReference type="ARBA" id="ARBA00022692"/>
    </source>
</evidence>
<organism evidence="8 9">
    <name type="scientific">Artemia franciscana</name>
    <name type="common">Brine shrimp</name>
    <name type="synonym">Artemia sanfranciscana</name>
    <dbReference type="NCBI Taxonomy" id="6661"/>
    <lineage>
        <taxon>Eukaryota</taxon>
        <taxon>Metazoa</taxon>
        <taxon>Ecdysozoa</taxon>
        <taxon>Arthropoda</taxon>
        <taxon>Crustacea</taxon>
        <taxon>Branchiopoda</taxon>
        <taxon>Anostraca</taxon>
        <taxon>Artemiidae</taxon>
        <taxon>Artemia</taxon>
    </lineage>
</organism>
<protein>
    <recommendedName>
        <fullName evidence="7">Major facilitator superfamily associated domain-containing protein</fullName>
    </recommendedName>
</protein>
<feature type="transmembrane region" description="Helical" evidence="6">
    <location>
        <begin position="452"/>
        <end position="471"/>
    </location>
</feature>
<feature type="transmembrane region" description="Helical" evidence="6">
    <location>
        <begin position="317"/>
        <end position="334"/>
    </location>
</feature>
<feature type="transmembrane region" description="Helical" evidence="6">
    <location>
        <begin position="346"/>
        <end position="365"/>
    </location>
</feature>
<feature type="domain" description="Major facilitator superfamily associated" evidence="7">
    <location>
        <begin position="79"/>
        <end position="549"/>
    </location>
</feature>
<evidence type="ECO:0000313" key="9">
    <source>
        <dbReference type="Proteomes" id="UP001187531"/>
    </source>
</evidence>
<feature type="transmembrane region" description="Helical" evidence="6">
    <location>
        <begin position="79"/>
        <end position="101"/>
    </location>
</feature>
<feature type="transmembrane region" description="Helical" evidence="6">
    <location>
        <begin position="276"/>
        <end position="305"/>
    </location>
</feature>
<sequence>MRRSVLKTLQSMVVQSGGDGTLLSVVAQKLMKQIIQRAVLEQYNEVIEDSLKAGVISRSNGVGAIQRIRNLLKFNPNLVLLKLALFLHYGGVSAIFPYYTVHMKSIGLSIEEISTISTCLPFVSLICSPIAGMISDKLGQYRYVLIGTLIAAVISQTCILLADARIPDGFEAYNASAILYSINNETQIQITSDTWNTSSPLLAMRFVIPPSETQHCVREETFITFIPKEKEGLIATGDVDLDITECITPVEIEIIGLRLEDESRDAEYQASHIRGFWIYFLVRGVSTAMLASTFCSFDAITLAMVKEHNGDYGKQRFFSMFGLSTVSPFVGILADWLGSLKGYRDYSSIFLVGHTFWLVAALLVWKLDVKADKPEGSFLTNLQQLLTIPEIPIFLVFMLFLGTNFGFMDNYLFIFLVDDIKTPNFLLGLSVTVGCIFGLPFLCFSNKIIKEVGIVTIIVVAFWSYAVRYIGFSLMTNPWNTLVLECLKFLSYHMLHSAACKFCSIKAPKGLLATLTAVYCSTHYQLGRSSGAFVGGILISRFGTRETFKILAYAALLFGTCYWLTDVLVLKRIESKRIQRMKETEEESKTPFFSNS</sequence>
<comment type="caution">
    <text evidence="8">The sequence shown here is derived from an EMBL/GenBank/DDBJ whole genome shotgun (WGS) entry which is preliminary data.</text>
</comment>
<feature type="transmembrane region" description="Helical" evidence="6">
    <location>
        <begin position="550"/>
        <end position="570"/>
    </location>
</feature>
<comment type="subcellular location">
    <subcellularLocation>
        <location evidence="1">Membrane</location>
        <topology evidence="1">Multi-pass membrane protein</topology>
    </subcellularLocation>
</comment>
<evidence type="ECO:0000259" key="7">
    <source>
        <dbReference type="Pfam" id="PF12832"/>
    </source>
</evidence>
<proteinExistence type="inferred from homology"/>
<dbReference type="InterPro" id="IPR036259">
    <property type="entry name" value="MFS_trans_sf"/>
</dbReference>
<feature type="transmembrane region" description="Helical" evidence="6">
    <location>
        <begin position="425"/>
        <end position="445"/>
    </location>
</feature>
<accession>A0AA88KZY5</accession>
<feature type="transmembrane region" description="Helical" evidence="6">
    <location>
        <begin position="143"/>
        <end position="162"/>
    </location>
</feature>
<keyword evidence="3 6" id="KW-0812">Transmembrane</keyword>
<dbReference type="GO" id="GO:0016020">
    <property type="term" value="C:membrane"/>
    <property type="evidence" value="ECO:0007669"/>
    <property type="project" value="UniProtKB-SubCell"/>
</dbReference>
<dbReference type="InterPro" id="IPR024989">
    <property type="entry name" value="MFS_assoc_dom"/>
</dbReference>
<keyword evidence="4 6" id="KW-1133">Transmembrane helix</keyword>
<evidence type="ECO:0000256" key="4">
    <source>
        <dbReference type="ARBA" id="ARBA00022989"/>
    </source>
</evidence>
<dbReference type="PANTHER" id="PTHR16172:SF41">
    <property type="entry name" value="MAJOR FACILITATOR SUPERFAMILY DOMAIN-CONTAINING PROTEIN 6-LIKE"/>
    <property type="match status" value="1"/>
</dbReference>
<dbReference type="EMBL" id="JAVRJZ010000016">
    <property type="protein sequence ID" value="KAK2711237.1"/>
    <property type="molecule type" value="Genomic_DNA"/>
</dbReference>
<dbReference type="Proteomes" id="UP001187531">
    <property type="component" value="Unassembled WGS sequence"/>
</dbReference>
<dbReference type="AlphaFoldDB" id="A0AA88KZY5"/>
<dbReference type="InterPro" id="IPR051717">
    <property type="entry name" value="MFS_MFSD6"/>
</dbReference>
<comment type="similarity">
    <text evidence="2">Belongs to the major facilitator superfamily. MFSD6 family.</text>
</comment>
<feature type="transmembrane region" description="Helical" evidence="6">
    <location>
        <begin position="113"/>
        <end position="131"/>
    </location>
</feature>
<reference evidence="8" key="1">
    <citation type="submission" date="2023-07" db="EMBL/GenBank/DDBJ databases">
        <title>Chromosome-level genome assembly of Artemia franciscana.</title>
        <authorList>
            <person name="Jo E."/>
        </authorList>
    </citation>
    <scope>NUCLEOTIDE SEQUENCE</scope>
    <source>
        <tissue evidence="8">Whole body</tissue>
    </source>
</reference>
<evidence type="ECO:0000256" key="6">
    <source>
        <dbReference type="SAM" id="Phobius"/>
    </source>
</evidence>
<keyword evidence="5 6" id="KW-0472">Membrane</keyword>
<name>A0AA88KZY5_ARTSF</name>
<gene>
    <name evidence="8" type="ORF">QYM36_012424</name>
</gene>
<dbReference type="Gene3D" id="1.20.1250.20">
    <property type="entry name" value="MFS general substrate transporter like domains"/>
    <property type="match status" value="3"/>
</dbReference>
<dbReference type="PANTHER" id="PTHR16172">
    <property type="entry name" value="MAJOR FACILITATOR SUPERFAMILY DOMAIN-CONTAINING PROTEIN 6-LIKE"/>
    <property type="match status" value="1"/>
</dbReference>
<evidence type="ECO:0000256" key="5">
    <source>
        <dbReference type="ARBA" id="ARBA00023136"/>
    </source>
</evidence>